<dbReference type="AlphaFoldDB" id="A0A386ZQV7"/>
<sequence>MQLMFVLIVAGALAAAVASWRRSTDRGGRGAAGGFFGNRAPVEVEAGTLYVTGVSPRPEAPGEQYVTLSGSISGPSVVAHEVYGRFAWDTFQWPAIGDRIPVQYPSGKPDNWQLDHPGARPYFGSKRPKGQG</sequence>
<name>A0A386ZQV7_9NOCA</name>
<gene>
    <name evidence="2" type="ORF">D7D52_08895</name>
</gene>
<dbReference type="Proteomes" id="UP000267164">
    <property type="component" value="Chromosome"/>
</dbReference>
<dbReference type="EMBL" id="CP032568">
    <property type="protein sequence ID" value="AYF78855.1"/>
    <property type="molecule type" value="Genomic_DNA"/>
</dbReference>
<reference evidence="2 3" key="1">
    <citation type="submission" date="2018-09" db="EMBL/GenBank/DDBJ databases">
        <title>Nocardia yunnanensis sp. nov., an actinomycete isolated from a soil sample.</title>
        <authorList>
            <person name="Zhang J."/>
        </authorList>
    </citation>
    <scope>NUCLEOTIDE SEQUENCE [LARGE SCALE GENOMIC DNA]</scope>
    <source>
        <strain evidence="2 3">CFHS0054</strain>
    </source>
</reference>
<protein>
    <submittedName>
        <fullName evidence="2">Uncharacterized protein</fullName>
    </submittedName>
</protein>
<keyword evidence="3" id="KW-1185">Reference proteome</keyword>
<dbReference type="OrthoDB" id="4380191at2"/>
<evidence type="ECO:0000313" key="2">
    <source>
        <dbReference type="EMBL" id="AYF78855.1"/>
    </source>
</evidence>
<dbReference type="KEGG" id="nyu:D7D52_08895"/>
<evidence type="ECO:0000256" key="1">
    <source>
        <dbReference type="SAM" id="MobiDB-lite"/>
    </source>
</evidence>
<feature type="region of interest" description="Disordered" evidence="1">
    <location>
        <begin position="104"/>
        <end position="132"/>
    </location>
</feature>
<organism evidence="2 3">
    <name type="scientific">Nocardia yunnanensis</name>
    <dbReference type="NCBI Taxonomy" id="2382165"/>
    <lineage>
        <taxon>Bacteria</taxon>
        <taxon>Bacillati</taxon>
        <taxon>Actinomycetota</taxon>
        <taxon>Actinomycetes</taxon>
        <taxon>Mycobacteriales</taxon>
        <taxon>Nocardiaceae</taxon>
        <taxon>Nocardia</taxon>
    </lineage>
</organism>
<proteinExistence type="predicted"/>
<evidence type="ECO:0000313" key="3">
    <source>
        <dbReference type="Proteomes" id="UP000267164"/>
    </source>
</evidence>
<accession>A0A386ZQV7</accession>